<reference evidence="2" key="2">
    <citation type="submission" date="2023-06" db="EMBL/GenBank/DDBJ databases">
        <authorList>
            <consortium name="Lawrence Berkeley National Laboratory"/>
            <person name="Haridas S."/>
            <person name="Hensen N."/>
            <person name="Bonometti L."/>
            <person name="Westerberg I."/>
            <person name="Brannstrom I.O."/>
            <person name="Guillou S."/>
            <person name="Cros-Aarteil S."/>
            <person name="Calhoun S."/>
            <person name="Kuo A."/>
            <person name="Mondo S."/>
            <person name="Pangilinan J."/>
            <person name="Riley R."/>
            <person name="LaButti K."/>
            <person name="Andreopoulos B."/>
            <person name="Lipzen A."/>
            <person name="Chen C."/>
            <person name="Yanf M."/>
            <person name="Daum C."/>
            <person name="Ng V."/>
            <person name="Clum A."/>
            <person name="Steindorff A."/>
            <person name="Ohm R."/>
            <person name="Martin F."/>
            <person name="Silar P."/>
            <person name="Natvig D."/>
            <person name="Lalanne C."/>
            <person name="Gautier V."/>
            <person name="Ament-velasquez S.L."/>
            <person name="Kruys A."/>
            <person name="Hutchinson M.I."/>
            <person name="Powell A.J."/>
            <person name="Barry K."/>
            <person name="Miller A.N."/>
            <person name="Grigoriev I.V."/>
            <person name="Debuchy R."/>
            <person name="Gladieux P."/>
            <person name="Thoren M.H."/>
            <person name="Johannesson H."/>
        </authorList>
    </citation>
    <scope>NUCLEOTIDE SEQUENCE</scope>
    <source>
        <strain evidence="2">CBS 232.78</strain>
    </source>
</reference>
<dbReference type="Proteomes" id="UP001285441">
    <property type="component" value="Unassembled WGS sequence"/>
</dbReference>
<protein>
    <recommendedName>
        <fullName evidence="1">Fungal-type protein kinase domain-containing protein</fullName>
    </recommendedName>
</protein>
<comment type="caution">
    <text evidence="2">The sequence shown here is derived from an EMBL/GenBank/DDBJ whole genome shotgun (WGS) entry which is preliminary data.</text>
</comment>
<proteinExistence type="predicted"/>
<evidence type="ECO:0000313" key="2">
    <source>
        <dbReference type="EMBL" id="KAK3393945.1"/>
    </source>
</evidence>
<dbReference type="Pfam" id="PF17667">
    <property type="entry name" value="Pkinase_fungal"/>
    <property type="match status" value="1"/>
</dbReference>
<evidence type="ECO:0000313" key="3">
    <source>
        <dbReference type="Proteomes" id="UP001285441"/>
    </source>
</evidence>
<dbReference type="EMBL" id="JAULSW010000001">
    <property type="protein sequence ID" value="KAK3393945.1"/>
    <property type="molecule type" value="Genomic_DNA"/>
</dbReference>
<evidence type="ECO:0000259" key="1">
    <source>
        <dbReference type="Pfam" id="PF17667"/>
    </source>
</evidence>
<feature type="domain" description="Fungal-type protein kinase" evidence="1">
    <location>
        <begin position="155"/>
        <end position="180"/>
    </location>
</feature>
<reference evidence="2" key="1">
    <citation type="journal article" date="2023" name="Mol. Phylogenet. Evol.">
        <title>Genome-scale phylogeny and comparative genomics of the fungal order Sordariales.</title>
        <authorList>
            <person name="Hensen N."/>
            <person name="Bonometti L."/>
            <person name="Westerberg I."/>
            <person name="Brannstrom I.O."/>
            <person name="Guillou S."/>
            <person name="Cros-Aarteil S."/>
            <person name="Calhoun S."/>
            <person name="Haridas S."/>
            <person name="Kuo A."/>
            <person name="Mondo S."/>
            <person name="Pangilinan J."/>
            <person name="Riley R."/>
            <person name="LaButti K."/>
            <person name="Andreopoulos B."/>
            <person name="Lipzen A."/>
            <person name="Chen C."/>
            <person name="Yan M."/>
            <person name="Daum C."/>
            <person name="Ng V."/>
            <person name="Clum A."/>
            <person name="Steindorff A."/>
            <person name="Ohm R.A."/>
            <person name="Martin F."/>
            <person name="Silar P."/>
            <person name="Natvig D.O."/>
            <person name="Lalanne C."/>
            <person name="Gautier V."/>
            <person name="Ament-Velasquez S.L."/>
            <person name="Kruys A."/>
            <person name="Hutchinson M.I."/>
            <person name="Powell A.J."/>
            <person name="Barry K."/>
            <person name="Miller A.N."/>
            <person name="Grigoriev I.V."/>
            <person name="Debuchy R."/>
            <person name="Gladieux P."/>
            <person name="Hiltunen Thoren M."/>
            <person name="Johannesson H."/>
        </authorList>
    </citation>
    <scope>NUCLEOTIDE SEQUENCE</scope>
    <source>
        <strain evidence="2">CBS 232.78</strain>
    </source>
</reference>
<dbReference type="AlphaFoldDB" id="A0AAE0P6M2"/>
<name>A0AAE0P6M2_9PEZI</name>
<sequence>MRHDLSEVWKLAAKLRCCYDGVITMVTYCNRESPLVGLGWIGCCIDNPHNVAANNIRVFGEFHQADALVETDDDEEAGFNPFVKHDCEAQNASYVEFDQGGSRFSAARSTWSAPRTSVTDCSFIDHSPSSTGHGHLVEALRSLHLDGGIIHRDVAISILSRQNHSYRHDLESLFYVLLWIAIGKNHDLDDACGIPGGLPESSRLGKWCGMDFRAVRRDEAADMSAEGFWAILDEFSPDFASVRDLAKELHALLFPLA</sequence>
<gene>
    <name evidence="2" type="ORF">B0H63DRAFT_555233</name>
</gene>
<keyword evidence="3" id="KW-1185">Reference proteome</keyword>
<dbReference type="InterPro" id="IPR040976">
    <property type="entry name" value="Pkinase_fungal"/>
</dbReference>
<accession>A0AAE0P6M2</accession>
<organism evidence="2 3">
    <name type="scientific">Podospora didyma</name>
    <dbReference type="NCBI Taxonomy" id="330526"/>
    <lineage>
        <taxon>Eukaryota</taxon>
        <taxon>Fungi</taxon>
        <taxon>Dikarya</taxon>
        <taxon>Ascomycota</taxon>
        <taxon>Pezizomycotina</taxon>
        <taxon>Sordariomycetes</taxon>
        <taxon>Sordariomycetidae</taxon>
        <taxon>Sordariales</taxon>
        <taxon>Podosporaceae</taxon>
        <taxon>Podospora</taxon>
    </lineage>
</organism>